<comment type="subunit">
    <text evidence="17">Homotetramer.</text>
</comment>
<dbReference type="GO" id="GO:0005524">
    <property type="term" value="F:ATP binding"/>
    <property type="evidence" value="ECO:0007669"/>
    <property type="project" value="UniProtKB-UniRule"/>
</dbReference>
<dbReference type="NCBIfam" id="TIGR00196">
    <property type="entry name" value="yjeF_cterm"/>
    <property type="match status" value="1"/>
</dbReference>
<comment type="function">
    <text evidence="18">Catalyzes the epimerization of the S- and R-forms of NAD(P)HX, a damaged form of NAD(P)H that is a result of enzymatic or heat-dependent hydration. This is a prerequisite for the S-specific NAD(P)H-hydrate dehydratase to allow the repair of both epimers of NAD(P)HX.</text>
</comment>
<dbReference type="PANTHER" id="PTHR12592:SF0">
    <property type="entry name" value="ATP-DEPENDENT (S)-NAD(P)H-HYDRATE DEHYDRATASE"/>
    <property type="match status" value="1"/>
</dbReference>
<comment type="similarity">
    <text evidence="17">Belongs to the NnrD/CARKD family.</text>
</comment>
<feature type="binding site" evidence="18">
    <location>
        <position position="166"/>
    </location>
    <ligand>
        <name>(6S)-NADPHX</name>
        <dbReference type="ChEBI" id="CHEBI:64076"/>
    </ligand>
</feature>
<feature type="binding site" evidence="18">
    <location>
        <begin position="61"/>
        <end position="65"/>
    </location>
    <ligand>
        <name>(6S)-NADPHX</name>
        <dbReference type="ChEBI" id="CHEBI:64076"/>
    </ligand>
</feature>
<dbReference type="EMBL" id="ATBP01000384">
    <property type="protein sequence ID" value="ETR70696.1"/>
    <property type="molecule type" value="Genomic_DNA"/>
</dbReference>
<feature type="domain" description="YjeF C-terminal" evidence="20">
    <location>
        <begin position="231"/>
        <end position="515"/>
    </location>
</feature>
<dbReference type="PROSITE" id="PS51385">
    <property type="entry name" value="YJEF_N"/>
    <property type="match status" value="1"/>
</dbReference>
<evidence type="ECO:0000256" key="2">
    <source>
        <dbReference type="ARBA" id="ARBA00000909"/>
    </source>
</evidence>
<dbReference type="GO" id="GO:0052855">
    <property type="term" value="F:ADP-dependent NAD(P)H-hydrate dehydratase activity"/>
    <property type="evidence" value="ECO:0007669"/>
    <property type="project" value="UniProtKB-UniRule"/>
</dbReference>
<keyword evidence="9 18" id="KW-0630">Potassium</keyword>
<evidence type="ECO:0000256" key="9">
    <source>
        <dbReference type="ARBA" id="ARBA00022958"/>
    </source>
</evidence>
<dbReference type="HAMAP" id="MF_01965">
    <property type="entry name" value="NADHX_dehydratase"/>
    <property type="match status" value="1"/>
</dbReference>
<comment type="similarity">
    <text evidence="18">Belongs to the NnrE/AIBP family.</text>
</comment>
<dbReference type="Gene3D" id="3.40.50.10260">
    <property type="entry name" value="YjeF N-terminal domain"/>
    <property type="match status" value="1"/>
</dbReference>
<evidence type="ECO:0000256" key="12">
    <source>
        <dbReference type="ARBA" id="ARBA00023239"/>
    </source>
</evidence>
<feature type="binding site" evidence="18">
    <location>
        <position position="62"/>
    </location>
    <ligand>
        <name>K(+)</name>
        <dbReference type="ChEBI" id="CHEBI:29103"/>
    </ligand>
</feature>
<dbReference type="InterPro" id="IPR017953">
    <property type="entry name" value="Carbohydrate_kinase_pred_CS"/>
</dbReference>
<feature type="binding site" evidence="18">
    <location>
        <position position="133"/>
    </location>
    <ligand>
        <name>K(+)</name>
        <dbReference type="ChEBI" id="CHEBI:29103"/>
    </ligand>
</feature>
<evidence type="ECO:0000259" key="20">
    <source>
        <dbReference type="PROSITE" id="PS51383"/>
    </source>
</evidence>
<dbReference type="NCBIfam" id="TIGR00197">
    <property type="entry name" value="yjeF_nterm"/>
    <property type="match status" value="1"/>
</dbReference>
<dbReference type="PROSITE" id="PS51383">
    <property type="entry name" value="YJEF_C_3"/>
    <property type="match status" value="1"/>
</dbReference>
<evidence type="ECO:0000256" key="19">
    <source>
        <dbReference type="PIRNR" id="PIRNR017184"/>
    </source>
</evidence>
<dbReference type="Pfam" id="PF01256">
    <property type="entry name" value="Carb_kinase"/>
    <property type="match status" value="1"/>
</dbReference>
<dbReference type="Pfam" id="PF03853">
    <property type="entry name" value="YjeF_N"/>
    <property type="match status" value="1"/>
</dbReference>
<feature type="binding site" evidence="17">
    <location>
        <position position="338"/>
    </location>
    <ligand>
        <name>(6S)-NADPHX</name>
        <dbReference type="ChEBI" id="CHEBI:64076"/>
    </ligand>
</feature>
<sequence length="532" mass="57372">MKHYLVTASEMQKIDQETIETFGLPGIVLMENAGRSAVQYFLSQYSHIVQKRIGILAGSGNNGGDGFVMARYLNDTNADLIVYLFTNHEKLKGDARFNFNLMQQLNVPVVEIPDESALNAAISSLETRNIFIDALLGTGLRSEVRGRYKKIIEWVNGSLHPVFAVDIPSGLHADKGRVCGTCIRADATITFGHQKIGHVIGEKYCGRFQLSDIGIPTHITESVSPSHYLLTPKNLSLDFYNRPSDAHKGTTGHILVIGGSAGKTGACAMTSQAAMRIGCGRVTLGIGRSLNAILENLLLEVMTLPLTEEYNNNVLGPFAYEQILKASKDKTCIAIGPGMGAEYNTKSLIQKMVQEIPIPMVMDADALNCLAGSTEIFHKAKATHILTPHPGEMARLTGLSTREILSDRLTFARFFAQSHKVILILKGDKTIIAFPDGHIALNATGNPGMATGGMGDVLTGIIAGIIAQGMSPEKAVETAVFIHGYAADRLARQMGHIGFVASDVINALPSTLKFFSQTVMTDSSQGEGTIEK</sequence>
<feature type="binding site" evidence="18">
    <location>
        <begin position="137"/>
        <end position="143"/>
    </location>
    <ligand>
        <name>(6S)-NADPHX</name>
        <dbReference type="ChEBI" id="CHEBI:64076"/>
    </ligand>
</feature>
<gene>
    <name evidence="18" type="primary">nnrE</name>
    <name evidence="17" type="synonym">nnrD</name>
    <name evidence="22" type="ORF">OMM_03056</name>
</gene>
<evidence type="ECO:0000256" key="6">
    <source>
        <dbReference type="ARBA" id="ARBA00022741"/>
    </source>
</evidence>
<comment type="catalytic activity">
    <reaction evidence="16 17 19">
        <text>(6S)-NADPHX + ADP = AMP + phosphate + NADPH + H(+)</text>
        <dbReference type="Rhea" id="RHEA:32235"/>
        <dbReference type="ChEBI" id="CHEBI:15378"/>
        <dbReference type="ChEBI" id="CHEBI:43474"/>
        <dbReference type="ChEBI" id="CHEBI:57783"/>
        <dbReference type="ChEBI" id="CHEBI:64076"/>
        <dbReference type="ChEBI" id="CHEBI:456215"/>
        <dbReference type="ChEBI" id="CHEBI:456216"/>
        <dbReference type="EC" id="4.2.1.136"/>
    </reaction>
</comment>
<feature type="binding site" evidence="17">
    <location>
        <position position="455"/>
    </location>
    <ligand>
        <name>AMP</name>
        <dbReference type="ChEBI" id="CHEBI:456215"/>
    </ligand>
</feature>
<keyword evidence="5 18" id="KW-0479">Metal-binding</keyword>
<evidence type="ECO:0000256" key="7">
    <source>
        <dbReference type="ARBA" id="ARBA00022840"/>
    </source>
</evidence>
<dbReference type="GO" id="GO:0046872">
    <property type="term" value="F:metal ion binding"/>
    <property type="evidence" value="ECO:0007669"/>
    <property type="project" value="UniProtKB-UniRule"/>
</dbReference>
<keyword evidence="6 17" id="KW-0547">Nucleotide-binding</keyword>
<comment type="function">
    <text evidence="14 19">Bifunctional enzyme that catalyzes the epimerization of the S- and R-forms of NAD(P)HX and the dehydration of the S-form of NAD(P)HX at the expense of ADP, which is converted to AMP. This allows the repair of both epimers of NAD(P)HX, a damaged form of NAD(P)H that is a result of enzymatic or heat-dependent hydration.</text>
</comment>
<comment type="cofactor">
    <cofactor evidence="18 19">
        <name>K(+)</name>
        <dbReference type="ChEBI" id="CHEBI:29103"/>
    </cofactor>
    <text evidence="18 19">Binds 1 potassium ion per subunit.</text>
</comment>
<evidence type="ECO:0000256" key="16">
    <source>
        <dbReference type="ARBA" id="ARBA00049209"/>
    </source>
</evidence>
<evidence type="ECO:0000313" key="22">
    <source>
        <dbReference type="EMBL" id="ETR70696.1"/>
    </source>
</evidence>
<dbReference type="GO" id="GO:0110051">
    <property type="term" value="P:metabolite repair"/>
    <property type="evidence" value="ECO:0007669"/>
    <property type="project" value="TreeGrafter"/>
</dbReference>
<dbReference type="EC" id="4.2.1.136" evidence="19"/>
<feature type="binding site" evidence="17">
    <location>
        <position position="456"/>
    </location>
    <ligand>
        <name>(6S)-NADPHX</name>
        <dbReference type="ChEBI" id="CHEBI:64076"/>
    </ligand>
</feature>
<comment type="catalytic activity">
    <reaction evidence="2 18 19">
        <text>(6R)-NADPHX = (6S)-NADPHX</text>
        <dbReference type="Rhea" id="RHEA:32227"/>
        <dbReference type="ChEBI" id="CHEBI:64076"/>
        <dbReference type="ChEBI" id="CHEBI:64077"/>
        <dbReference type="EC" id="5.1.99.6"/>
    </reaction>
</comment>
<dbReference type="EC" id="5.1.99.6" evidence="19"/>
<evidence type="ECO:0000256" key="11">
    <source>
        <dbReference type="ARBA" id="ARBA00023235"/>
    </source>
</evidence>
<dbReference type="InterPro" id="IPR030677">
    <property type="entry name" value="Nnr"/>
</dbReference>
<keyword evidence="8 17" id="KW-0521">NADP</keyword>
<dbReference type="HAMAP" id="MF_01966">
    <property type="entry name" value="NADHX_epimerase"/>
    <property type="match status" value="1"/>
</dbReference>
<feature type="binding site" evidence="18">
    <location>
        <position position="169"/>
    </location>
    <ligand>
        <name>K(+)</name>
        <dbReference type="ChEBI" id="CHEBI:29103"/>
    </ligand>
</feature>
<protein>
    <recommendedName>
        <fullName evidence="19">Bifunctional NAD(P)H-hydrate repair enzyme</fullName>
    </recommendedName>
    <alternativeName>
        <fullName evidence="19">Nicotinamide nucleotide repair protein</fullName>
    </alternativeName>
    <domain>
        <recommendedName>
            <fullName evidence="19">ADP-dependent (S)-NAD(P)H-hydrate dehydratase</fullName>
            <ecNumber evidence="19">4.2.1.136</ecNumber>
        </recommendedName>
        <alternativeName>
            <fullName evidence="19">ADP-dependent NAD(P)HX dehydratase</fullName>
        </alternativeName>
    </domain>
    <domain>
        <recommendedName>
            <fullName evidence="19">NAD(P)H-hydrate epimerase</fullName>
            <ecNumber evidence="19">5.1.99.6</ecNumber>
        </recommendedName>
    </domain>
</protein>
<dbReference type="SUPFAM" id="SSF53613">
    <property type="entry name" value="Ribokinase-like"/>
    <property type="match status" value="1"/>
</dbReference>
<reference evidence="23" key="1">
    <citation type="submission" date="2012-11" db="EMBL/GenBank/DDBJ databases">
        <authorList>
            <person name="Lucero-Rivera Y.E."/>
            <person name="Tovar-Ramirez D."/>
        </authorList>
    </citation>
    <scope>NUCLEOTIDE SEQUENCE [LARGE SCALE GENOMIC DNA]</scope>
    <source>
        <strain evidence="23">Araruama</strain>
    </source>
</reference>
<keyword evidence="11 18" id="KW-0413">Isomerase</keyword>
<comment type="caution">
    <text evidence="22">The sequence shown here is derived from an EMBL/GenBank/DDBJ whole genome shotgun (WGS) entry which is preliminary data.</text>
</comment>
<evidence type="ECO:0000256" key="8">
    <source>
        <dbReference type="ARBA" id="ARBA00022857"/>
    </source>
</evidence>
<dbReference type="PANTHER" id="PTHR12592">
    <property type="entry name" value="ATP-DEPENDENT (S)-NAD(P)H-HYDRATE DEHYDRATASE FAMILY MEMBER"/>
    <property type="match status" value="1"/>
</dbReference>
<comment type="similarity">
    <text evidence="3 19">In the N-terminal section; belongs to the NnrE/AIBP family.</text>
</comment>
<dbReference type="GO" id="GO:0046496">
    <property type="term" value="P:nicotinamide nucleotide metabolic process"/>
    <property type="evidence" value="ECO:0007669"/>
    <property type="project" value="UniProtKB-UniRule"/>
</dbReference>
<keyword evidence="7 17" id="KW-0067">ATP-binding</keyword>
<comment type="catalytic activity">
    <reaction evidence="1 18 19">
        <text>(6R)-NADHX = (6S)-NADHX</text>
        <dbReference type="Rhea" id="RHEA:32215"/>
        <dbReference type="ChEBI" id="CHEBI:64074"/>
        <dbReference type="ChEBI" id="CHEBI:64075"/>
        <dbReference type="EC" id="5.1.99.6"/>
    </reaction>
</comment>
<dbReference type="InterPro" id="IPR036652">
    <property type="entry name" value="YjeF_N_dom_sf"/>
</dbReference>
<comment type="function">
    <text evidence="17">Catalyzes the dehydration of the S-form of NAD(P)HX at the expense of ADP, which is converted to AMP. Together with NAD(P)HX epimerase, which catalyzes the epimerization of the S- and R-forms, the enzyme allows the repair of both epimers of NAD(P)HX, a damaged form of NAD(P)H that is a result of enzymatic or heat-dependent hydration.</text>
</comment>
<dbReference type="Gene3D" id="3.40.1190.20">
    <property type="match status" value="1"/>
</dbReference>
<evidence type="ECO:0000256" key="14">
    <source>
        <dbReference type="ARBA" id="ARBA00025153"/>
    </source>
</evidence>
<keyword evidence="22" id="KW-0418">Kinase</keyword>
<dbReference type="CDD" id="cd01171">
    <property type="entry name" value="YXKO-related"/>
    <property type="match status" value="1"/>
</dbReference>
<evidence type="ECO:0000256" key="3">
    <source>
        <dbReference type="ARBA" id="ARBA00006001"/>
    </source>
</evidence>
<evidence type="ECO:0000256" key="4">
    <source>
        <dbReference type="ARBA" id="ARBA00009524"/>
    </source>
</evidence>
<dbReference type="InterPro" id="IPR029056">
    <property type="entry name" value="Ribokinase-like"/>
</dbReference>
<dbReference type="Proteomes" id="UP000189670">
    <property type="component" value="Unassembled WGS sequence"/>
</dbReference>
<dbReference type="GO" id="GO:0016301">
    <property type="term" value="F:kinase activity"/>
    <property type="evidence" value="ECO:0007669"/>
    <property type="project" value="UniProtKB-KW"/>
</dbReference>
<comment type="cofactor">
    <cofactor evidence="17">
        <name>Mg(2+)</name>
        <dbReference type="ChEBI" id="CHEBI:18420"/>
    </cofactor>
</comment>
<dbReference type="GO" id="GO:0052856">
    <property type="term" value="F:NAD(P)HX epimerase activity"/>
    <property type="evidence" value="ECO:0007669"/>
    <property type="project" value="UniProtKB-UniRule"/>
</dbReference>
<feature type="binding site" evidence="18">
    <location>
        <position position="148"/>
    </location>
    <ligand>
        <name>(6S)-NADPHX</name>
        <dbReference type="ChEBI" id="CHEBI:64076"/>
    </ligand>
</feature>
<feature type="domain" description="YjeF N-terminal" evidence="21">
    <location>
        <begin position="11"/>
        <end position="221"/>
    </location>
</feature>
<feature type="binding site" evidence="17">
    <location>
        <position position="266"/>
    </location>
    <ligand>
        <name>(6S)-NADPHX</name>
        <dbReference type="ChEBI" id="CHEBI:64076"/>
    </ligand>
</feature>
<evidence type="ECO:0000313" key="23">
    <source>
        <dbReference type="Proteomes" id="UP000189670"/>
    </source>
</evidence>
<keyword evidence="12 17" id="KW-0456">Lyase</keyword>
<evidence type="ECO:0000256" key="15">
    <source>
        <dbReference type="ARBA" id="ARBA00048238"/>
    </source>
</evidence>
<evidence type="ECO:0000256" key="5">
    <source>
        <dbReference type="ARBA" id="ARBA00022723"/>
    </source>
</evidence>
<evidence type="ECO:0000256" key="18">
    <source>
        <dbReference type="HAMAP-Rule" id="MF_01966"/>
    </source>
</evidence>
<keyword evidence="10 17" id="KW-0520">NAD</keyword>
<comment type="catalytic activity">
    <reaction evidence="15 17 19">
        <text>(6S)-NADHX + ADP = AMP + phosphate + NADH + H(+)</text>
        <dbReference type="Rhea" id="RHEA:32223"/>
        <dbReference type="ChEBI" id="CHEBI:15378"/>
        <dbReference type="ChEBI" id="CHEBI:43474"/>
        <dbReference type="ChEBI" id="CHEBI:57945"/>
        <dbReference type="ChEBI" id="CHEBI:64074"/>
        <dbReference type="ChEBI" id="CHEBI:456215"/>
        <dbReference type="ChEBI" id="CHEBI:456216"/>
        <dbReference type="EC" id="4.2.1.136"/>
    </reaction>
</comment>
<keyword evidence="22" id="KW-0808">Transferase</keyword>
<dbReference type="InterPro" id="IPR004443">
    <property type="entry name" value="YjeF_N_dom"/>
</dbReference>
<dbReference type="PIRSF" id="PIRSF017184">
    <property type="entry name" value="Nnr"/>
    <property type="match status" value="1"/>
</dbReference>
<feature type="binding site" evidence="17">
    <location>
        <position position="389"/>
    </location>
    <ligand>
        <name>(6S)-NADPHX</name>
        <dbReference type="ChEBI" id="CHEBI:64076"/>
    </ligand>
</feature>
<comment type="similarity">
    <text evidence="4 19">In the C-terminal section; belongs to the NnrD/CARKD family.</text>
</comment>
<dbReference type="AlphaFoldDB" id="A0A1V1P7G9"/>
<evidence type="ECO:0000256" key="13">
    <source>
        <dbReference type="ARBA" id="ARBA00023268"/>
    </source>
</evidence>
<dbReference type="SUPFAM" id="SSF64153">
    <property type="entry name" value="YjeF N-terminal domain-like"/>
    <property type="match status" value="1"/>
</dbReference>
<name>A0A1V1P7G9_9BACT</name>
<dbReference type="PROSITE" id="PS01050">
    <property type="entry name" value="YJEF_C_2"/>
    <property type="match status" value="1"/>
</dbReference>
<evidence type="ECO:0000256" key="1">
    <source>
        <dbReference type="ARBA" id="ARBA00000013"/>
    </source>
</evidence>
<proteinExistence type="inferred from homology"/>
<evidence type="ECO:0000256" key="17">
    <source>
        <dbReference type="HAMAP-Rule" id="MF_01965"/>
    </source>
</evidence>
<organism evidence="22 23">
    <name type="scientific">Candidatus Magnetoglobus multicellularis str. Araruama</name>
    <dbReference type="NCBI Taxonomy" id="890399"/>
    <lineage>
        <taxon>Bacteria</taxon>
        <taxon>Pseudomonadati</taxon>
        <taxon>Thermodesulfobacteriota</taxon>
        <taxon>Desulfobacteria</taxon>
        <taxon>Desulfobacterales</taxon>
        <taxon>Desulfobacteraceae</taxon>
        <taxon>Candidatus Magnetoglobus</taxon>
    </lineage>
</organism>
<keyword evidence="13" id="KW-0511">Multifunctional enzyme</keyword>
<accession>A0A1V1P7G9</accession>
<evidence type="ECO:0000256" key="10">
    <source>
        <dbReference type="ARBA" id="ARBA00023027"/>
    </source>
</evidence>
<dbReference type="InterPro" id="IPR000631">
    <property type="entry name" value="CARKD"/>
</dbReference>
<feature type="binding site" evidence="17">
    <location>
        <begin position="426"/>
        <end position="430"/>
    </location>
    <ligand>
        <name>AMP</name>
        <dbReference type="ChEBI" id="CHEBI:456215"/>
    </ligand>
</feature>
<evidence type="ECO:0000259" key="21">
    <source>
        <dbReference type="PROSITE" id="PS51385"/>
    </source>
</evidence>